<sequence>MHVRRRSSIYECRGFVIEPRAVVSGTLVRSDLMAQGNAAFPEGLNAGTQRSCDLTIEGPLPPGEFVARVDVPRLEQWLRIRVVPDRVAGNRVTGPYTVLDHGKLG</sequence>
<dbReference type="KEGG" id="dpd:Deipe_1789"/>
<accession>L0A093</accession>
<gene>
    <name evidence="1" type="ordered locus">Deipe_1789</name>
</gene>
<proteinExistence type="predicted"/>
<name>L0A093_DEIPD</name>
<dbReference type="Proteomes" id="UP000010467">
    <property type="component" value="Chromosome"/>
</dbReference>
<dbReference type="RefSeq" id="WP_015235613.1">
    <property type="nucleotide sequence ID" value="NC_019793.1"/>
</dbReference>
<dbReference type="PATRIC" id="fig|937777.3.peg.1791"/>
<reference evidence="2" key="1">
    <citation type="submission" date="2012-03" db="EMBL/GenBank/DDBJ databases">
        <title>Complete sequence of chromosome of Deinococcus peraridilitoris DSM 19664.</title>
        <authorList>
            <person name="Lucas S."/>
            <person name="Copeland A."/>
            <person name="Lapidus A."/>
            <person name="Glavina del Rio T."/>
            <person name="Dalin E."/>
            <person name="Tice H."/>
            <person name="Bruce D."/>
            <person name="Goodwin L."/>
            <person name="Pitluck S."/>
            <person name="Peters L."/>
            <person name="Mikhailova N."/>
            <person name="Lu M."/>
            <person name="Kyrpides N."/>
            <person name="Mavromatis K."/>
            <person name="Ivanova N."/>
            <person name="Brettin T."/>
            <person name="Detter J.C."/>
            <person name="Han C."/>
            <person name="Larimer F."/>
            <person name="Land M."/>
            <person name="Hauser L."/>
            <person name="Markowitz V."/>
            <person name="Cheng J.-F."/>
            <person name="Hugenholtz P."/>
            <person name="Woyke T."/>
            <person name="Wu D."/>
            <person name="Pukall R."/>
            <person name="Steenblock K."/>
            <person name="Brambilla E."/>
            <person name="Klenk H.-P."/>
            <person name="Eisen J.A."/>
        </authorList>
    </citation>
    <scope>NUCLEOTIDE SEQUENCE [LARGE SCALE GENOMIC DNA]</scope>
    <source>
        <strain evidence="2">DSM 19664 / LMG 22246 / CIP 109416 / KR-200</strain>
    </source>
</reference>
<dbReference type="AlphaFoldDB" id="L0A093"/>
<organism evidence="1 2">
    <name type="scientific">Deinococcus peraridilitoris (strain DSM 19664 / LMG 22246 / CIP 109416 / KR-200)</name>
    <dbReference type="NCBI Taxonomy" id="937777"/>
    <lineage>
        <taxon>Bacteria</taxon>
        <taxon>Thermotogati</taxon>
        <taxon>Deinococcota</taxon>
        <taxon>Deinococci</taxon>
        <taxon>Deinococcales</taxon>
        <taxon>Deinococcaceae</taxon>
        <taxon>Deinococcus</taxon>
    </lineage>
</organism>
<evidence type="ECO:0000313" key="1">
    <source>
        <dbReference type="EMBL" id="AFZ67308.1"/>
    </source>
</evidence>
<evidence type="ECO:0000313" key="2">
    <source>
        <dbReference type="Proteomes" id="UP000010467"/>
    </source>
</evidence>
<protein>
    <submittedName>
        <fullName evidence="1">Uncharacterized protein</fullName>
    </submittedName>
</protein>
<dbReference type="STRING" id="937777.Deipe_1789"/>
<dbReference type="HOGENOM" id="CLU_2232171_0_0_0"/>
<keyword evidence="2" id="KW-1185">Reference proteome</keyword>
<dbReference type="EMBL" id="CP003382">
    <property type="protein sequence ID" value="AFZ67308.1"/>
    <property type="molecule type" value="Genomic_DNA"/>
</dbReference>